<feature type="region of interest" description="Disordered" evidence="3">
    <location>
        <begin position="34"/>
        <end position="62"/>
    </location>
</feature>
<evidence type="ECO:0000256" key="2">
    <source>
        <dbReference type="ARBA" id="ARBA00023242"/>
    </source>
</evidence>
<feature type="compositionally biased region" description="Low complexity" evidence="3">
    <location>
        <begin position="319"/>
        <end position="351"/>
    </location>
</feature>
<dbReference type="CDD" id="cd00067">
    <property type="entry name" value="GAL4"/>
    <property type="match status" value="1"/>
</dbReference>
<dbReference type="GeneID" id="2893578"/>
<dbReference type="AlphaFoldDB" id="Q6CSJ6"/>
<dbReference type="Gene3D" id="4.10.240.10">
    <property type="entry name" value="Zn(2)-C6 fungal-type DNA-binding domain"/>
    <property type="match status" value="1"/>
</dbReference>
<dbReference type="GO" id="GO:0045944">
    <property type="term" value="P:positive regulation of transcription by RNA polymerase II"/>
    <property type="evidence" value="ECO:0007669"/>
    <property type="project" value="TreeGrafter"/>
</dbReference>
<dbReference type="PaxDb" id="284590-Q6CSJ6"/>
<protein>
    <submittedName>
        <fullName evidence="5">KLLA0D00484p</fullName>
    </submittedName>
</protein>
<dbReference type="InterPro" id="IPR001138">
    <property type="entry name" value="Zn2Cys6_DnaBD"/>
</dbReference>
<keyword evidence="2" id="KW-0539">Nucleus</keyword>
<dbReference type="SUPFAM" id="SSF57701">
    <property type="entry name" value="Zn2/Cys6 DNA-binding domain"/>
    <property type="match status" value="1"/>
</dbReference>
<evidence type="ECO:0000313" key="6">
    <source>
        <dbReference type="Proteomes" id="UP000000598"/>
    </source>
</evidence>
<dbReference type="Pfam" id="PF11951">
    <property type="entry name" value="Fungal_trans_2"/>
    <property type="match status" value="1"/>
</dbReference>
<dbReference type="SMART" id="SM00066">
    <property type="entry name" value="GAL4"/>
    <property type="match status" value="1"/>
</dbReference>
<feature type="compositionally biased region" description="Low complexity" evidence="3">
    <location>
        <begin position="268"/>
        <end position="279"/>
    </location>
</feature>
<feature type="region of interest" description="Disordered" evidence="3">
    <location>
        <begin position="1"/>
        <end position="20"/>
    </location>
</feature>
<dbReference type="PROSITE" id="PS50048">
    <property type="entry name" value="ZN2_CY6_FUNGAL_2"/>
    <property type="match status" value="1"/>
</dbReference>
<dbReference type="EMBL" id="CR382124">
    <property type="protein sequence ID" value="CAH00189.1"/>
    <property type="molecule type" value="Genomic_DNA"/>
</dbReference>
<dbReference type="KEGG" id="kla:KLLA0_D00484g"/>
<dbReference type="PANTHER" id="PTHR37534:SF49">
    <property type="entry name" value="LYSINE BIOSYNTHESIS REGULATORY PROTEIN LYS14"/>
    <property type="match status" value="1"/>
</dbReference>
<dbReference type="PANTHER" id="PTHR37534">
    <property type="entry name" value="TRANSCRIPTIONAL ACTIVATOR PROTEIN UGA3"/>
    <property type="match status" value="1"/>
</dbReference>
<feature type="compositionally biased region" description="Polar residues" evidence="3">
    <location>
        <begin position="36"/>
        <end position="51"/>
    </location>
</feature>
<feature type="compositionally biased region" description="Polar residues" evidence="3">
    <location>
        <begin position="461"/>
        <end position="476"/>
    </location>
</feature>
<dbReference type="PROSITE" id="PS00463">
    <property type="entry name" value="ZN2_CY6_FUNGAL_1"/>
    <property type="match status" value="1"/>
</dbReference>
<sequence>MSGALGLQQQAGGVGANGPRTQIRDEELTAHDHVFNVNSNSSEIRTTTGDSSSEEKLSTKKRKSTYSRKGCLQCKKAHTKCDERKPKCSRCEKRSIDCTYRNQFVFQKNEFPNVGSMNYNSAIMSSSNTNNVSNNNNNGVSNTHSNHGVSMGSMSNNGHLPFTTALNNANQGSTVGLGVGSGGLSIPVAFSYPNGPIPLQLVGNTAVAGIGGGTSSSPTPGSAITSPIGGTSLGFNRTAAPHGSIAYASLKGSIPAAAPYHHQQPNNSGSAGAVSTTSGIRSLPPLTVDSTQNLINYTNQQDDSTNQLDVDSNTKAKQESNAASSLLLQQQQQQQEQHARQAQQSSQQQFQSQNLNFASTPLTHVYPMTQSFGSTGSLAGTESSNTLSQIKRFAPDVQNNFITDTGFDQKKLYQSVKESLANTVRKRTTENMNSSDNLSHNNVISRNNSNNNNNNNNTNNDAYTQFNSGHTQTGSGTLAGGEQTEMVPDTDDTNFDADLVNIRDYIYISPTDWNFLNLLRFDQNQTRNTTPELAQSSQTNLFKLCWRGASNSEIFSVFSTYDPIQLLYATENPSAATTIPLDDPKLLNFIWTVSRVTLLGGNLILFPFENHFDPLLNDFITMGRKDPVMKDVLIYVTALFMKDAYYNSNLKYFSHIWDRYVRMPTLKRCLDQLTSLIRKSNDYCGNISLTFTVTVLFAANSSIKSSDWRTHLRGVHDLFMRVEKLKPAEINQDNIEELAHDCYLFVKDWFCHAEVLAWITSDKGGCFDKQEDLEDLLNNATYSKFNLLNSRMDLLRGYTTDYYPIFTKLSSFLLNLKKRGKDCSGTNMLRSYFTESDPAVIKSFKDMGDSTLKMLENIRIDDEYIDQATTGLCDIRLRLSMKNCTRMYHYALNLYLELFFLGKPLDKIGLKTKLEKMLECLFSIPFQNTCSIACHWPIYLGAIGSLMIEDKNLYSHFTSVLDSFVSNGMNVASNSLERLAHISKALSYGDYSALVDPAHDYIVY</sequence>
<feature type="region of interest" description="Disordered" evidence="3">
    <location>
        <begin position="136"/>
        <end position="156"/>
    </location>
</feature>
<feature type="domain" description="Zn(2)-C6 fungal-type" evidence="4">
    <location>
        <begin position="70"/>
        <end position="100"/>
    </location>
</feature>
<feature type="compositionally biased region" description="Polar residues" evidence="3">
    <location>
        <begin position="430"/>
        <end position="440"/>
    </location>
</feature>
<keyword evidence="6" id="KW-1185">Reference proteome</keyword>
<reference evidence="5 6" key="1">
    <citation type="journal article" date="2004" name="Nature">
        <title>Genome evolution in yeasts.</title>
        <authorList>
            <consortium name="Genolevures"/>
            <person name="Dujon B."/>
            <person name="Sherman D."/>
            <person name="Fischer G."/>
            <person name="Durrens P."/>
            <person name="Casaregola S."/>
            <person name="Lafontaine I."/>
            <person name="de Montigny J."/>
            <person name="Marck C."/>
            <person name="Neuveglise C."/>
            <person name="Talla E."/>
            <person name="Goffard N."/>
            <person name="Frangeul L."/>
            <person name="Aigle M."/>
            <person name="Anthouard V."/>
            <person name="Babour A."/>
            <person name="Barbe V."/>
            <person name="Barnay S."/>
            <person name="Blanchin S."/>
            <person name="Beckerich J.M."/>
            <person name="Beyne E."/>
            <person name="Bleykasten C."/>
            <person name="Boisrame A."/>
            <person name="Boyer J."/>
            <person name="Cattolico L."/>
            <person name="Confanioleri F."/>
            <person name="de Daruvar A."/>
            <person name="Despons L."/>
            <person name="Fabre E."/>
            <person name="Fairhead C."/>
            <person name="Ferry-Dumazet H."/>
            <person name="Groppi A."/>
            <person name="Hantraye F."/>
            <person name="Hennequin C."/>
            <person name="Jauniaux N."/>
            <person name="Joyet P."/>
            <person name="Kachouri R."/>
            <person name="Kerrest A."/>
            <person name="Koszul R."/>
            <person name="Lemaire M."/>
            <person name="Lesur I."/>
            <person name="Ma L."/>
            <person name="Muller H."/>
            <person name="Nicaud J.M."/>
            <person name="Nikolski M."/>
            <person name="Oztas S."/>
            <person name="Ozier-Kalogeropoulos O."/>
            <person name="Pellenz S."/>
            <person name="Potier S."/>
            <person name="Richard G.F."/>
            <person name="Straub M.L."/>
            <person name="Suleau A."/>
            <person name="Swennene D."/>
            <person name="Tekaia F."/>
            <person name="Wesolowski-Louvel M."/>
            <person name="Westhof E."/>
            <person name="Wirth B."/>
            <person name="Zeniou-Meyer M."/>
            <person name="Zivanovic I."/>
            <person name="Bolotin-Fukuhara M."/>
            <person name="Thierry A."/>
            <person name="Bouchier C."/>
            <person name="Caudron B."/>
            <person name="Scarpelli C."/>
            <person name="Gaillardin C."/>
            <person name="Weissenbach J."/>
            <person name="Wincker P."/>
            <person name="Souciet J.L."/>
        </authorList>
    </citation>
    <scope>NUCLEOTIDE SEQUENCE [LARGE SCALE GENOMIC DNA]</scope>
    <source>
        <strain evidence="6">ATCC 8585 / CBS 2359 / DSM 70799 / NBRC 1267 / NRRL Y-1140 / WM37</strain>
    </source>
</reference>
<dbReference type="Proteomes" id="UP000000598">
    <property type="component" value="Chromosome D"/>
</dbReference>
<feature type="compositionally biased region" description="Low complexity" evidence="3">
    <location>
        <begin position="136"/>
        <end position="148"/>
    </location>
</feature>
<dbReference type="HOGENOM" id="CLU_011912_0_0_1"/>
<dbReference type="GO" id="GO:0000976">
    <property type="term" value="F:transcription cis-regulatory region binding"/>
    <property type="evidence" value="ECO:0007669"/>
    <property type="project" value="TreeGrafter"/>
</dbReference>
<dbReference type="InterPro" id="IPR021858">
    <property type="entry name" value="Fun_TF"/>
</dbReference>
<feature type="region of interest" description="Disordered" evidence="3">
    <location>
        <begin position="258"/>
        <end position="351"/>
    </location>
</feature>
<feature type="compositionally biased region" description="Low complexity" evidence="3">
    <location>
        <begin position="441"/>
        <end position="460"/>
    </location>
</feature>
<evidence type="ECO:0000256" key="1">
    <source>
        <dbReference type="ARBA" id="ARBA00004123"/>
    </source>
</evidence>
<evidence type="ECO:0000259" key="4">
    <source>
        <dbReference type="PROSITE" id="PS50048"/>
    </source>
</evidence>
<dbReference type="GO" id="GO:0008270">
    <property type="term" value="F:zinc ion binding"/>
    <property type="evidence" value="ECO:0007669"/>
    <property type="project" value="InterPro"/>
</dbReference>
<gene>
    <name evidence="5" type="ORF">KLLA0_D00484g</name>
</gene>
<feature type="region of interest" description="Disordered" evidence="3">
    <location>
        <begin position="424"/>
        <end position="492"/>
    </location>
</feature>
<dbReference type="eggNOG" id="ENOG502R1US">
    <property type="taxonomic scope" value="Eukaryota"/>
</dbReference>
<evidence type="ECO:0000313" key="5">
    <source>
        <dbReference type="EMBL" id="CAH00189.1"/>
    </source>
</evidence>
<name>Q6CSJ6_KLULA</name>
<feature type="compositionally biased region" description="Low complexity" evidence="3">
    <location>
        <begin position="1"/>
        <end position="11"/>
    </location>
</feature>
<accession>Q6CSJ6</accession>
<dbReference type="RefSeq" id="XP_453093.1">
    <property type="nucleotide sequence ID" value="XM_453093.1"/>
</dbReference>
<comment type="subcellular location">
    <subcellularLocation>
        <location evidence="1">Nucleus</location>
    </subcellularLocation>
</comment>
<dbReference type="GO" id="GO:0005634">
    <property type="term" value="C:nucleus"/>
    <property type="evidence" value="ECO:0007669"/>
    <property type="project" value="UniProtKB-SubCell"/>
</dbReference>
<dbReference type="InParanoid" id="Q6CSJ6"/>
<evidence type="ECO:0000256" key="3">
    <source>
        <dbReference type="SAM" id="MobiDB-lite"/>
    </source>
</evidence>
<dbReference type="STRING" id="284590.Q6CSJ6"/>
<organism evidence="5 6">
    <name type="scientific">Kluyveromyces lactis (strain ATCC 8585 / CBS 2359 / DSM 70799 / NBRC 1267 / NRRL Y-1140 / WM37)</name>
    <name type="common">Yeast</name>
    <name type="synonym">Candida sphaerica</name>
    <dbReference type="NCBI Taxonomy" id="284590"/>
    <lineage>
        <taxon>Eukaryota</taxon>
        <taxon>Fungi</taxon>
        <taxon>Dikarya</taxon>
        <taxon>Ascomycota</taxon>
        <taxon>Saccharomycotina</taxon>
        <taxon>Saccharomycetes</taxon>
        <taxon>Saccharomycetales</taxon>
        <taxon>Saccharomycetaceae</taxon>
        <taxon>Kluyveromyces</taxon>
    </lineage>
</organism>
<feature type="compositionally biased region" description="Polar residues" evidence="3">
    <location>
        <begin position="288"/>
        <end position="311"/>
    </location>
</feature>
<dbReference type="GO" id="GO:0000981">
    <property type="term" value="F:DNA-binding transcription factor activity, RNA polymerase II-specific"/>
    <property type="evidence" value="ECO:0007669"/>
    <property type="project" value="InterPro"/>
</dbReference>
<proteinExistence type="predicted"/>
<dbReference type="InterPro" id="IPR036864">
    <property type="entry name" value="Zn2-C6_fun-type_DNA-bd_sf"/>
</dbReference>
<dbReference type="Pfam" id="PF00172">
    <property type="entry name" value="Zn_clus"/>
    <property type="match status" value="1"/>
</dbReference>